<name>A0A0K2W3Y1_MESPL</name>
<protein>
    <submittedName>
        <fullName evidence="1">Uncharacterized protein</fullName>
    </submittedName>
</protein>
<dbReference type="Proteomes" id="UP000182888">
    <property type="component" value="Unassembled WGS sequence"/>
</dbReference>
<proteinExistence type="predicted"/>
<accession>A0A0K2W3Y1</accession>
<sequence>MGLRLIKAIFVSRNCRPRNSNQIPKGILKHTPGKPSLSKPFASKIWNAETHL</sequence>
<gene>
    <name evidence="1" type="ORF">MPL1032_310024</name>
</gene>
<dbReference type="AlphaFoldDB" id="A0A0K2W3Y1"/>
<dbReference type="EMBL" id="CCND01000025">
    <property type="protein sequence ID" value="CDX60982.1"/>
    <property type="molecule type" value="Genomic_DNA"/>
</dbReference>
<evidence type="ECO:0000313" key="2">
    <source>
        <dbReference type="Proteomes" id="UP000182888"/>
    </source>
</evidence>
<reference evidence="2" key="1">
    <citation type="submission" date="2014-08" db="EMBL/GenBank/DDBJ databases">
        <authorList>
            <person name="Edwards T."/>
        </authorList>
    </citation>
    <scope>NUCLEOTIDE SEQUENCE [LARGE SCALE GENOMIC DNA]</scope>
</reference>
<organism evidence="1 2">
    <name type="scientific">Mesorhizobium plurifarium</name>
    <dbReference type="NCBI Taxonomy" id="69974"/>
    <lineage>
        <taxon>Bacteria</taxon>
        <taxon>Pseudomonadati</taxon>
        <taxon>Pseudomonadota</taxon>
        <taxon>Alphaproteobacteria</taxon>
        <taxon>Hyphomicrobiales</taxon>
        <taxon>Phyllobacteriaceae</taxon>
        <taxon>Mesorhizobium</taxon>
    </lineage>
</organism>
<evidence type="ECO:0000313" key="1">
    <source>
        <dbReference type="EMBL" id="CDX60982.1"/>
    </source>
</evidence>